<evidence type="ECO:0000256" key="2">
    <source>
        <dbReference type="ARBA" id="ARBA00001936"/>
    </source>
</evidence>
<keyword evidence="16" id="KW-0460">Magnesium</keyword>
<dbReference type="InterPro" id="IPR036389">
    <property type="entry name" value="RNase_III_sf"/>
</dbReference>
<dbReference type="EC" id="3.1.26.3" evidence="5"/>
<dbReference type="FunFam" id="1.10.1520.10:FF:000005">
    <property type="entry name" value="Putative endoribonuclease dicer"/>
    <property type="match status" value="1"/>
</dbReference>
<keyword evidence="19" id="KW-0464">Manganese</keyword>
<keyword evidence="18" id="KW-0943">RNA-mediated gene silencing</keyword>
<dbReference type="GO" id="GO:0051239">
    <property type="term" value="P:regulation of multicellular organismal process"/>
    <property type="evidence" value="ECO:0007669"/>
    <property type="project" value="UniProtKB-ARBA"/>
</dbReference>
<evidence type="ECO:0000256" key="9">
    <source>
        <dbReference type="ARBA" id="ARBA00022723"/>
    </source>
</evidence>
<dbReference type="InterPro" id="IPR044441">
    <property type="entry name" value="DICER_DSRM"/>
</dbReference>
<dbReference type="GO" id="GO:0005737">
    <property type="term" value="C:cytoplasm"/>
    <property type="evidence" value="ECO:0007669"/>
    <property type="project" value="UniProtKB-SubCell"/>
</dbReference>
<keyword evidence="6" id="KW-0963">Cytoplasm</keyword>
<keyword evidence="11" id="KW-0547">Nucleotide-binding</keyword>
<dbReference type="Gene3D" id="2.170.260.10">
    <property type="entry name" value="paz domain"/>
    <property type="match status" value="1"/>
</dbReference>
<dbReference type="PROSITE" id="PS50142">
    <property type="entry name" value="RNASE_3_2"/>
    <property type="match status" value="2"/>
</dbReference>
<evidence type="ECO:0000256" key="7">
    <source>
        <dbReference type="ARBA" id="ARBA00022553"/>
    </source>
</evidence>
<feature type="region of interest" description="Disordered" evidence="22">
    <location>
        <begin position="1446"/>
        <end position="1473"/>
    </location>
</feature>
<dbReference type="PANTHER" id="PTHR14950">
    <property type="entry name" value="DICER-RELATED"/>
    <property type="match status" value="1"/>
</dbReference>
<dbReference type="Pfam" id="PF00636">
    <property type="entry name" value="Ribonuclease_3"/>
    <property type="match status" value="2"/>
</dbReference>
<dbReference type="PROSITE" id="PS50821">
    <property type="entry name" value="PAZ"/>
    <property type="match status" value="1"/>
</dbReference>
<evidence type="ECO:0000256" key="11">
    <source>
        <dbReference type="ARBA" id="ARBA00022741"/>
    </source>
</evidence>
<evidence type="ECO:0000256" key="14">
    <source>
        <dbReference type="ARBA" id="ARBA00022806"/>
    </source>
</evidence>
<dbReference type="GO" id="GO:0004530">
    <property type="term" value="F:deoxyribonuclease I activity"/>
    <property type="evidence" value="ECO:0007669"/>
    <property type="project" value="TreeGrafter"/>
</dbReference>
<feature type="compositionally biased region" description="Polar residues" evidence="22">
    <location>
        <begin position="1524"/>
        <end position="1533"/>
    </location>
</feature>
<dbReference type="PROSITE" id="PS51194">
    <property type="entry name" value="HELICASE_CTER"/>
    <property type="match status" value="1"/>
</dbReference>
<comment type="cofactor">
    <cofactor evidence="3">
        <name>Mg(2+)</name>
        <dbReference type="ChEBI" id="CHEBI:18420"/>
    </cofactor>
</comment>
<dbReference type="CDD" id="cd15903">
    <property type="entry name" value="Dicer_PBD"/>
    <property type="match status" value="1"/>
</dbReference>
<dbReference type="SMART" id="SM00535">
    <property type="entry name" value="RIBOc"/>
    <property type="match status" value="2"/>
</dbReference>
<evidence type="ECO:0000256" key="5">
    <source>
        <dbReference type="ARBA" id="ARBA00012177"/>
    </source>
</evidence>
<feature type="domain" description="RNase III" evidence="24">
    <location>
        <begin position="1637"/>
        <end position="1710"/>
    </location>
</feature>
<sequence>MVRLGKDSVKRVARHVRYDDIPTDTFTPRTYQVELLESALQGNTIACLGSGSSKVFLGLMVIKELSYQIRCLPKDGGKRSVYLAVSDQEVDSIWSTLYHHTDIQVGKALSSEAALWEQQDWSNFVNANSVLVMSASLFLRGLEKGNLLLTTVNLLVLDDCHVAVGDHEYVKIMLYVLKCGQMAPQLLCLTSSILGTECSDPSSLGSRISELESLLHSKAETSMLVISERFGCRPKESIIKCEPSVDDTGLTDQLATLLLTSWHFLDECQITLDETTGKRDPLHVPKFAISECLNILHVLGPWCAASIAENLLSQVEKIAKHESNQVHKRFLRYVMTQLRLVVRVFEINFTPEYSVEELLKYTTSKLRALVDVLRKYKPEMDFMIISSEDADGDGISDMSDDDMNIEDDDDEGDDDDDSFDLDSSDEEDGRNKSPRHIHIAVKRKVETSSDNPFDDDRKLCALVFVDNRYVAFALNKMIEEVCSWDENLCFVKSSHITGQGIHRADGKKDLSKASRRQEEVLRKFRMQERNLLVSTNVLEEGVDIPKCNLVVRFDPPTDYRSYALSKGRARARDAEYVILVDEEVIQDFSQNLNVFKGIEEVLIGAGRGRQDLEDAQEMLQIDSLDFIALPPFSPSGEPGAPAVSMRNAIALVNRYCAKLPSDAFTHLTPQCRITTSEFNPEQFVAHLRLPVNSPIKEEVMGSPMPSRQLAKMAVALKMYEMLYKSGELDAQLQPVGKEMFVCEEEEEEWEEGEDEPPGQARPGTTKRKQYYIKKAADAFVNSHPVPDVKCFVYHISMVLSGAITEEQNTRGRKIYAPEETSQSFGLVLSKQIPKVPSFPVYTRSGEVTVSVNLLQKSTYSQEQLDKLLKFHHFVFTSVLHLEKDPMVFSPQQADVGYIIVPLNTKGSDLDIEWSFVEHVINSSVHHKRNIFDSKRDTFQFDKAKFEDAVVMPSYRNIDQPQHFYVAEIRNDLSPLSPFPSPELYKTFAAYYTTKYGLTLTNMDQPLLDVDHTSARLNLLTPRYMNQKGRALPTSSVETKRARRENLQQKQILVPELCSIHVFPGSLWRKAVCLPAILYRTNYLLLAEELRKVIAGETGIGKVNLDPSFHFPRLDFGFETNPEKVQVAKQESEQEESTCSHTEEEAIEQQETENAVRPRQSTQESKLDQKVMRSVESVCAQEEEKADDETSSDNDSGVTSGDSEIGGVEKGCVYVSGQCSERTDFSASLKESFSQSSSSCSSTVNSDNEASSMCLASESKHIGDVANGKDGQCESHSCKLCSLGKEGGKVLQHPCCRPISSLCRTHVSQSFHVHITQNEETSSSNHEPEIFLTYHIHLELDSEECMDKIKDTQSADYQCVEDCDDFLDITGTNQQPPITSTFQVDPEISAFTSADEEIQLTFESGCNLDSIGLDTNWSKASIASDKEWAPDESLTTFEVSETVSDLSHMGKNGVSESIFSNHNHPHPENISQPLPTETKERMYASHSSSRDSDIFENDRQHFSKLDVRSAEEPLFHDKNDLSESEAGTNSSGQNHKSEHLHKHENTVHNMNKKDCFSNSVQNNHERNEGKKCTDFEIGVWNASGVNSKPISMKKVEKVPEEITMIPQKEGGAEEKLKTPVSLDADRDLETFVGPSPCLLLQALTMSNANDFFSLERLETIGDSFLKYAITVYLYCCYPGTHEGKLSYLRSKQVSNYNLYRLGRRKGLAERMVSTKFEPYENWLPPDFIISEDRRRGPVPKVVIATGNARLSATTPVNFVIEDEESETDTTQRREIDAFHQELKEIDRQQAADQQSDLSCNAKRAMIAYSLQLHHGIPDKSVADCVEALIGCYLTTCGKQAALTFMSWLGLKVLPHKRCSSQKEHRVPQEVNVYEFDELRCPPSPLIASVPDAPLILNRLLEGFSEFEAKINYTFRDRSYLLQAFTHASYHYNFITDCYQRLEFLGDAILDYVITRHLYEDSQRYSPGILTDLRSALVNNNIFAALAVKWDFHKYFKAISPSLFAVIDKFVVWQKEREDEFDELNEEQEETDEDEENEEDKDEEVELEIPKALGDIFESVAGAIYLDSGMSLDTVWRVYYNMMKPYIDKYLKDIPKSPVRELLEMEPETAKFEKPERTLDGKIRVTVNVVGKGVFSGVGRNYRIAKSAAAKKALRFIRTMQQEGMM</sequence>
<keyword evidence="15" id="KW-0067">ATP-binding</keyword>
<feature type="compositionally biased region" description="Basic and acidic residues" evidence="22">
    <location>
        <begin position="1534"/>
        <end position="1554"/>
    </location>
</feature>
<keyword evidence="8" id="KW-0540">Nuclease</keyword>
<keyword evidence="12" id="KW-0255">Endonuclease</keyword>
<dbReference type="Pfam" id="PF00271">
    <property type="entry name" value="Helicase_C"/>
    <property type="match status" value="1"/>
</dbReference>
<comment type="similarity">
    <text evidence="20 21">Belongs to the helicase family. Dicer subfamily.</text>
</comment>
<dbReference type="Pfam" id="PF20930">
    <property type="entry name" value="Dicer_PBD"/>
    <property type="match status" value="1"/>
</dbReference>
<evidence type="ECO:0000256" key="13">
    <source>
        <dbReference type="ARBA" id="ARBA00022801"/>
    </source>
</evidence>
<dbReference type="InterPro" id="IPR048513">
    <property type="entry name" value="Dicer_PBD"/>
</dbReference>
<name>A0A2T7NYF5_POMCA</name>
<feature type="compositionally biased region" description="Basic and acidic residues" evidence="22">
    <location>
        <begin position="1504"/>
        <end position="1520"/>
    </location>
</feature>
<dbReference type="GO" id="GO:0003723">
    <property type="term" value="F:RNA binding"/>
    <property type="evidence" value="ECO:0007669"/>
    <property type="project" value="UniProtKB-UniRule"/>
</dbReference>
<evidence type="ECO:0000256" key="17">
    <source>
        <dbReference type="ARBA" id="ARBA00022884"/>
    </source>
</evidence>
<protein>
    <recommendedName>
        <fullName evidence="5">ribonuclease III</fullName>
        <ecNumber evidence="5">3.1.26.3</ecNumber>
    </recommendedName>
</protein>
<dbReference type="CDD" id="cd00593">
    <property type="entry name" value="RIBOc"/>
    <property type="match status" value="2"/>
</dbReference>
<dbReference type="FunFam" id="1.10.1520.10:FF:000023">
    <property type="entry name" value="Endoribonuclease dcr-1"/>
    <property type="match status" value="1"/>
</dbReference>
<evidence type="ECO:0000259" key="26">
    <source>
        <dbReference type="PROSITE" id="PS51192"/>
    </source>
</evidence>
<dbReference type="InterPro" id="IPR036085">
    <property type="entry name" value="PAZ_dom_sf"/>
</dbReference>
<evidence type="ECO:0000256" key="21">
    <source>
        <dbReference type="PROSITE-ProRule" id="PRU00657"/>
    </source>
</evidence>
<evidence type="ECO:0000259" key="25">
    <source>
        <dbReference type="PROSITE" id="PS50821"/>
    </source>
</evidence>
<dbReference type="GO" id="GO:0070578">
    <property type="term" value="C:RISC-loading complex"/>
    <property type="evidence" value="ECO:0007669"/>
    <property type="project" value="TreeGrafter"/>
</dbReference>
<evidence type="ECO:0000256" key="18">
    <source>
        <dbReference type="ARBA" id="ARBA00023158"/>
    </source>
</evidence>
<dbReference type="InterPro" id="IPR001650">
    <property type="entry name" value="Helicase_C-like"/>
</dbReference>
<comment type="cofactor">
    <cofactor evidence="2">
        <name>Mn(2+)</name>
        <dbReference type="ChEBI" id="CHEBI:29035"/>
    </cofactor>
</comment>
<feature type="compositionally biased region" description="Acidic residues" evidence="22">
    <location>
        <begin position="745"/>
        <end position="756"/>
    </location>
</feature>
<keyword evidence="13" id="KW-0378">Hydrolase</keyword>
<dbReference type="InterPro" id="IPR003100">
    <property type="entry name" value="PAZ_dom"/>
</dbReference>
<gene>
    <name evidence="29" type="ORF">C0Q70_13860</name>
</gene>
<dbReference type="PANTHER" id="PTHR14950:SF37">
    <property type="entry name" value="ENDORIBONUCLEASE DICER"/>
    <property type="match status" value="1"/>
</dbReference>
<dbReference type="Gene3D" id="3.30.160.380">
    <property type="entry name" value="Dicer dimerisation domain"/>
    <property type="match status" value="1"/>
</dbReference>
<evidence type="ECO:0000256" key="16">
    <source>
        <dbReference type="ARBA" id="ARBA00022842"/>
    </source>
</evidence>
<evidence type="ECO:0000313" key="30">
    <source>
        <dbReference type="Proteomes" id="UP000245119"/>
    </source>
</evidence>
<feature type="domain" description="Dicer dsRNA-binding fold" evidence="28">
    <location>
        <begin position="648"/>
        <end position="742"/>
    </location>
</feature>
<dbReference type="InterPro" id="IPR048512">
    <property type="entry name" value="Dicer_platform"/>
</dbReference>
<organism evidence="29 30">
    <name type="scientific">Pomacea canaliculata</name>
    <name type="common">Golden apple snail</name>
    <dbReference type="NCBI Taxonomy" id="400727"/>
    <lineage>
        <taxon>Eukaryota</taxon>
        <taxon>Metazoa</taxon>
        <taxon>Spiralia</taxon>
        <taxon>Lophotrochozoa</taxon>
        <taxon>Mollusca</taxon>
        <taxon>Gastropoda</taxon>
        <taxon>Caenogastropoda</taxon>
        <taxon>Architaenioglossa</taxon>
        <taxon>Ampullarioidea</taxon>
        <taxon>Ampullariidae</taxon>
        <taxon>Pomacea</taxon>
    </lineage>
</organism>
<evidence type="ECO:0000256" key="1">
    <source>
        <dbReference type="ARBA" id="ARBA00000109"/>
    </source>
</evidence>
<keyword evidence="9" id="KW-0479">Metal-binding</keyword>
<feature type="domain" description="DRBM" evidence="23">
    <location>
        <begin position="2092"/>
        <end position="2157"/>
    </location>
</feature>
<dbReference type="OrthoDB" id="2392202at2759"/>
<dbReference type="Gene3D" id="1.10.1520.10">
    <property type="entry name" value="Ribonuclease III domain"/>
    <property type="match status" value="2"/>
</dbReference>
<comment type="catalytic activity">
    <reaction evidence="1">
        <text>Endonucleolytic cleavage to 5'-phosphomonoester.</text>
        <dbReference type="EC" id="3.1.26.3"/>
    </reaction>
</comment>
<dbReference type="Pfam" id="PF02170">
    <property type="entry name" value="PAZ"/>
    <property type="match status" value="1"/>
</dbReference>
<evidence type="ECO:0000256" key="22">
    <source>
        <dbReference type="SAM" id="MobiDB-lite"/>
    </source>
</evidence>
<dbReference type="GO" id="GO:0004525">
    <property type="term" value="F:ribonuclease III activity"/>
    <property type="evidence" value="ECO:0007669"/>
    <property type="project" value="UniProtKB-EC"/>
</dbReference>
<evidence type="ECO:0000313" key="29">
    <source>
        <dbReference type="EMBL" id="PVD26191.1"/>
    </source>
</evidence>
<dbReference type="Pfam" id="PF20932">
    <property type="entry name" value="Dicer_dsRBD"/>
    <property type="match status" value="1"/>
</dbReference>
<dbReference type="PROSITE" id="PS00517">
    <property type="entry name" value="RNASE_3_1"/>
    <property type="match status" value="1"/>
</dbReference>
<feature type="region of interest" description="Disordered" evidence="22">
    <location>
        <begin position="1504"/>
        <end position="1566"/>
    </location>
</feature>
<dbReference type="GO" id="GO:0016441">
    <property type="term" value="P:post-transcriptional gene silencing"/>
    <property type="evidence" value="ECO:0007669"/>
    <property type="project" value="UniProtKB-ARBA"/>
</dbReference>
<comment type="caution">
    <text evidence="29">The sequence shown here is derived from an EMBL/GenBank/DDBJ whole genome shotgun (WGS) entry which is preliminary data.</text>
</comment>
<dbReference type="GO" id="GO:0046872">
    <property type="term" value="F:metal ion binding"/>
    <property type="evidence" value="ECO:0007669"/>
    <property type="project" value="UniProtKB-KW"/>
</dbReference>
<dbReference type="SUPFAM" id="SSF69065">
    <property type="entry name" value="RNase III domain-like"/>
    <property type="match status" value="2"/>
</dbReference>
<dbReference type="EMBL" id="PZQS01000008">
    <property type="protein sequence ID" value="PVD26191.1"/>
    <property type="molecule type" value="Genomic_DNA"/>
</dbReference>
<evidence type="ECO:0000256" key="12">
    <source>
        <dbReference type="ARBA" id="ARBA00022759"/>
    </source>
</evidence>
<dbReference type="GO" id="GO:0004386">
    <property type="term" value="F:helicase activity"/>
    <property type="evidence" value="ECO:0007669"/>
    <property type="project" value="UniProtKB-KW"/>
</dbReference>
<keyword evidence="7" id="KW-0597">Phosphoprotein</keyword>
<feature type="region of interest" description="Disordered" evidence="22">
    <location>
        <begin position="745"/>
        <end position="765"/>
    </location>
</feature>
<keyword evidence="30" id="KW-1185">Reference proteome</keyword>
<dbReference type="SUPFAM" id="SSF101690">
    <property type="entry name" value="PAZ domain"/>
    <property type="match status" value="1"/>
</dbReference>
<feature type="region of interest" description="Disordered" evidence="22">
    <location>
        <begin position="391"/>
        <end position="436"/>
    </location>
</feature>
<feature type="compositionally biased region" description="Polar residues" evidence="22">
    <location>
        <begin position="1192"/>
        <end position="1201"/>
    </location>
</feature>
<dbReference type="InterPro" id="IPR014720">
    <property type="entry name" value="dsRBD_dom"/>
</dbReference>
<dbReference type="Pfam" id="PF03368">
    <property type="entry name" value="Dicer_dimer"/>
    <property type="match status" value="1"/>
</dbReference>
<evidence type="ECO:0000256" key="8">
    <source>
        <dbReference type="ARBA" id="ARBA00022722"/>
    </source>
</evidence>
<evidence type="ECO:0000259" key="23">
    <source>
        <dbReference type="PROSITE" id="PS50137"/>
    </source>
</evidence>
<feature type="compositionally biased region" description="Acidic residues" evidence="22">
    <location>
        <begin position="391"/>
        <end position="428"/>
    </location>
</feature>
<dbReference type="GO" id="GO:0005524">
    <property type="term" value="F:ATP binding"/>
    <property type="evidence" value="ECO:0007669"/>
    <property type="project" value="UniProtKB-KW"/>
</dbReference>
<evidence type="ECO:0000256" key="6">
    <source>
        <dbReference type="ARBA" id="ARBA00022490"/>
    </source>
</evidence>
<evidence type="ECO:0000259" key="24">
    <source>
        <dbReference type="PROSITE" id="PS50142"/>
    </source>
</evidence>
<dbReference type="PROSITE" id="PS51327">
    <property type="entry name" value="DICER_DSRBF"/>
    <property type="match status" value="1"/>
</dbReference>
<dbReference type="FunFam" id="3.30.160.20:FF:000015">
    <property type="entry name" value="endoribonuclease Dicer"/>
    <property type="match status" value="1"/>
</dbReference>
<dbReference type="GO" id="GO:0006309">
    <property type="term" value="P:apoptotic DNA fragmentation"/>
    <property type="evidence" value="ECO:0007669"/>
    <property type="project" value="TreeGrafter"/>
</dbReference>
<evidence type="ECO:0000256" key="15">
    <source>
        <dbReference type="ARBA" id="ARBA00022840"/>
    </source>
</evidence>
<dbReference type="InterPro" id="IPR000999">
    <property type="entry name" value="RNase_III_dom"/>
</dbReference>
<accession>A0A2T7NYF5</accession>
<dbReference type="InterPro" id="IPR014001">
    <property type="entry name" value="Helicase_ATP-bd"/>
</dbReference>
<keyword evidence="14" id="KW-0347">Helicase</keyword>
<keyword evidence="17 21" id="KW-0694">RNA-binding</keyword>
<evidence type="ECO:0000256" key="4">
    <source>
        <dbReference type="ARBA" id="ARBA00004496"/>
    </source>
</evidence>
<proteinExistence type="inferred from homology"/>
<feature type="domain" description="Helicase ATP-binding" evidence="26">
    <location>
        <begin position="35"/>
        <end position="211"/>
    </location>
</feature>
<dbReference type="STRING" id="400727.A0A2T7NYF5"/>
<reference evidence="29 30" key="1">
    <citation type="submission" date="2018-04" db="EMBL/GenBank/DDBJ databases">
        <title>The genome of golden apple snail Pomacea canaliculata provides insight into stress tolerance and invasive adaptation.</title>
        <authorList>
            <person name="Liu C."/>
            <person name="Liu B."/>
            <person name="Ren Y."/>
            <person name="Zhang Y."/>
            <person name="Wang H."/>
            <person name="Li S."/>
            <person name="Jiang F."/>
            <person name="Yin L."/>
            <person name="Zhang G."/>
            <person name="Qian W."/>
            <person name="Fan W."/>
        </authorList>
    </citation>
    <scope>NUCLEOTIDE SEQUENCE [LARGE SCALE GENOMIC DNA]</scope>
    <source>
        <strain evidence="29">SZHN2017</strain>
        <tissue evidence="29">Muscle</tissue>
    </source>
</reference>
<comment type="subcellular location">
    <subcellularLocation>
        <location evidence="4">Cytoplasm</location>
    </subcellularLocation>
</comment>
<dbReference type="SUPFAM" id="SSF54768">
    <property type="entry name" value="dsRNA-binding domain-like"/>
    <property type="match status" value="1"/>
</dbReference>
<dbReference type="FunFam" id="2.170.260.10:FF:000002">
    <property type="entry name" value="Putative Endoribonuclease Dicer"/>
    <property type="match status" value="1"/>
</dbReference>
<dbReference type="Gene3D" id="3.30.160.20">
    <property type="match status" value="1"/>
</dbReference>
<keyword evidence="10" id="KW-0677">Repeat</keyword>
<evidence type="ECO:0000259" key="28">
    <source>
        <dbReference type="PROSITE" id="PS51327"/>
    </source>
</evidence>
<dbReference type="Proteomes" id="UP000245119">
    <property type="component" value="Linkage Group LG8"/>
</dbReference>
<dbReference type="SMART" id="SM00490">
    <property type="entry name" value="HELICc"/>
    <property type="match status" value="1"/>
</dbReference>
<evidence type="ECO:0000256" key="20">
    <source>
        <dbReference type="ARBA" id="ARBA00035116"/>
    </source>
</evidence>
<dbReference type="SMART" id="SM00358">
    <property type="entry name" value="DSRM"/>
    <property type="match status" value="1"/>
</dbReference>
<evidence type="ECO:0000256" key="19">
    <source>
        <dbReference type="ARBA" id="ARBA00023211"/>
    </source>
</evidence>
<dbReference type="GO" id="GO:0031054">
    <property type="term" value="P:pre-miRNA processing"/>
    <property type="evidence" value="ECO:0007669"/>
    <property type="project" value="InterPro"/>
</dbReference>
<feature type="domain" description="PAZ" evidence="25">
    <location>
        <begin position="914"/>
        <end position="1061"/>
    </location>
</feature>
<dbReference type="CDD" id="cd10843">
    <property type="entry name" value="DSRM_DICER"/>
    <property type="match status" value="1"/>
</dbReference>
<dbReference type="InterPro" id="IPR005034">
    <property type="entry name" value="Dicer_dimerisation"/>
</dbReference>
<dbReference type="PROSITE" id="PS50137">
    <property type="entry name" value="DS_RBD"/>
    <property type="match status" value="1"/>
</dbReference>
<dbReference type="Gene3D" id="3.40.50.300">
    <property type="entry name" value="P-loop containing nucleotide triphosphate hydrolases"/>
    <property type="match status" value="2"/>
</dbReference>
<dbReference type="PROSITE" id="PS51192">
    <property type="entry name" value="HELICASE_ATP_BIND_1"/>
    <property type="match status" value="1"/>
</dbReference>
<dbReference type="SMART" id="SM00949">
    <property type="entry name" value="PAZ"/>
    <property type="match status" value="1"/>
</dbReference>
<feature type="domain" description="Helicase C-terminal" evidence="27">
    <location>
        <begin position="452"/>
        <end position="620"/>
    </location>
</feature>
<feature type="domain" description="RNase III" evidence="24">
    <location>
        <begin position="1902"/>
        <end position="2067"/>
    </location>
</feature>
<dbReference type="SUPFAM" id="SSF52540">
    <property type="entry name" value="P-loop containing nucleoside triphosphate hydrolases"/>
    <property type="match status" value="1"/>
</dbReference>
<feature type="region of interest" description="Disordered" evidence="22">
    <location>
        <begin position="2019"/>
        <end position="2042"/>
    </location>
</feature>
<evidence type="ECO:0000259" key="27">
    <source>
        <dbReference type="PROSITE" id="PS51194"/>
    </source>
</evidence>
<dbReference type="GO" id="GO:0005634">
    <property type="term" value="C:nucleus"/>
    <property type="evidence" value="ECO:0007669"/>
    <property type="project" value="TreeGrafter"/>
</dbReference>
<feature type="region of interest" description="Disordered" evidence="22">
    <location>
        <begin position="1123"/>
        <end position="1203"/>
    </location>
</feature>
<evidence type="ECO:0000256" key="10">
    <source>
        <dbReference type="ARBA" id="ARBA00022737"/>
    </source>
</evidence>
<evidence type="ECO:0000256" key="3">
    <source>
        <dbReference type="ARBA" id="ARBA00001946"/>
    </source>
</evidence>
<dbReference type="GO" id="GO:0030422">
    <property type="term" value="P:siRNA processing"/>
    <property type="evidence" value="ECO:0007669"/>
    <property type="project" value="InterPro"/>
</dbReference>
<dbReference type="Pfam" id="PF20931">
    <property type="entry name" value="Dicer_platform"/>
    <property type="match status" value="1"/>
</dbReference>
<dbReference type="InterPro" id="IPR027417">
    <property type="entry name" value="P-loop_NTPase"/>
</dbReference>
<dbReference type="InterPro" id="IPR038248">
    <property type="entry name" value="Dicer_dimer_sf"/>
</dbReference>